<proteinExistence type="predicted"/>
<reference evidence="1 2" key="1">
    <citation type="journal article" date="2016" name="Nat. Commun.">
        <title>Thousands of microbial genomes shed light on interconnected biogeochemical processes in an aquifer system.</title>
        <authorList>
            <person name="Anantharaman K."/>
            <person name="Brown C.T."/>
            <person name="Hug L.A."/>
            <person name="Sharon I."/>
            <person name="Castelle C.J."/>
            <person name="Probst A.J."/>
            <person name="Thomas B.C."/>
            <person name="Singh A."/>
            <person name="Wilkins M.J."/>
            <person name="Karaoz U."/>
            <person name="Brodie E.L."/>
            <person name="Williams K.H."/>
            <person name="Hubbard S.S."/>
            <person name="Banfield J.F."/>
        </authorList>
    </citation>
    <scope>NUCLEOTIDE SEQUENCE [LARGE SCALE GENOMIC DNA]</scope>
</reference>
<name>A0A1F7L2D0_9BACT</name>
<evidence type="ECO:0000313" key="2">
    <source>
        <dbReference type="Proteomes" id="UP000177050"/>
    </source>
</evidence>
<protein>
    <recommendedName>
        <fullName evidence="3">CsbD-like domain-containing protein</fullName>
    </recommendedName>
</protein>
<dbReference type="AlphaFoldDB" id="A0A1F7L2D0"/>
<dbReference type="EMBL" id="MGBR01000001">
    <property type="protein sequence ID" value="OGK74249.1"/>
    <property type="molecule type" value="Genomic_DNA"/>
</dbReference>
<evidence type="ECO:0000313" key="1">
    <source>
        <dbReference type="EMBL" id="OGK74249.1"/>
    </source>
</evidence>
<gene>
    <name evidence="1" type="ORF">A3K52_05800</name>
</gene>
<comment type="caution">
    <text evidence="1">The sequence shown here is derived from an EMBL/GenBank/DDBJ whole genome shotgun (WGS) entry which is preliminary data.</text>
</comment>
<dbReference type="Proteomes" id="UP000177050">
    <property type="component" value="Unassembled WGS sequence"/>
</dbReference>
<accession>A0A1F7L2D0</accession>
<organism evidence="1 2">
    <name type="scientific">Candidatus Roizmanbacteria bacterium RIFOXYD1_FULL_38_12</name>
    <dbReference type="NCBI Taxonomy" id="1802093"/>
    <lineage>
        <taxon>Bacteria</taxon>
        <taxon>Candidatus Roizmaniibacteriota</taxon>
    </lineage>
</organism>
<evidence type="ECO:0008006" key="3">
    <source>
        <dbReference type="Google" id="ProtNLM"/>
    </source>
</evidence>
<sequence>MNDNNDNFNDLNDTESLALKKKLKGRQQQMTAQEMKQSGNILNIMGGKVEEIKGKLNERSADAALKKISEEKLNTSQETSTV</sequence>